<dbReference type="InterPro" id="IPR036737">
    <property type="entry name" value="OmpA-like_sf"/>
</dbReference>
<sequence length="90" mass="9744">MLITIVAGTFFYITCCSECGATAPTEPTTEQVIVKEPEATAYHFPKDYLKNNGIASDKIVATSKGQTEPIANDTTEEGKDKNSRTVITLN</sequence>
<protein>
    <submittedName>
        <fullName evidence="2">OmpA family protein</fullName>
    </submittedName>
</protein>
<evidence type="ECO:0000256" key="1">
    <source>
        <dbReference type="SAM" id="MobiDB-lite"/>
    </source>
</evidence>
<proteinExistence type="predicted"/>
<name>A0A1T5ADP8_9FLAO</name>
<organism evidence="2 3">
    <name type="scientific">Maribacter arcticus</name>
    <dbReference type="NCBI Taxonomy" id="561365"/>
    <lineage>
        <taxon>Bacteria</taxon>
        <taxon>Pseudomonadati</taxon>
        <taxon>Bacteroidota</taxon>
        <taxon>Flavobacteriia</taxon>
        <taxon>Flavobacteriales</taxon>
        <taxon>Flavobacteriaceae</taxon>
        <taxon>Maribacter</taxon>
    </lineage>
</organism>
<dbReference type="SUPFAM" id="SSF103088">
    <property type="entry name" value="OmpA-like"/>
    <property type="match status" value="1"/>
</dbReference>
<keyword evidence="3" id="KW-1185">Reference proteome</keyword>
<dbReference type="Gene3D" id="3.30.1330.60">
    <property type="entry name" value="OmpA-like domain"/>
    <property type="match status" value="1"/>
</dbReference>
<dbReference type="EMBL" id="FUYL01000002">
    <property type="protein sequence ID" value="SKB32867.1"/>
    <property type="molecule type" value="Genomic_DNA"/>
</dbReference>
<dbReference type="Proteomes" id="UP000190339">
    <property type="component" value="Unassembled WGS sequence"/>
</dbReference>
<accession>A0A1T5ADP8</accession>
<reference evidence="3" key="1">
    <citation type="submission" date="2017-02" db="EMBL/GenBank/DDBJ databases">
        <authorList>
            <person name="Varghese N."/>
            <person name="Submissions S."/>
        </authorList>
    </citation>
    <scope>NUCLEOTIDE SEQUENCE [LARGE SCALE GENOMIC DNA]</scope>
    <source>
        <strain evidence="3">DSM 23546</strain>
    </source>
</reference>
<evidence type="ECO:0000313" key="3">
    <source>
        <dbReference type="Proteomes" id="UP000190339"/>
    </source>
</evidence>
<dbReference type="STRING" id="561365.SAMN05660866_00848"/>
<feature type="region of interest" description="Disordered" evidence="1">
    <location>
        <begin position="61"/>
        <end position="90"/>
    </location>
</feature>
<evidence type="ECO:0000313" key="2">
    <source>
        <dbReference type="EMBL" id="SKB32867.1"/>
    </source>
</evidence>
<gene>
    <name evidence="2" type="ORF">SAMN05660866_00848</name>
</gene>
<dbReference type="AlphaFoldDB" id="A0A1T5ADP8"/>